<reference evidence="3 4" key="1">
    <citation type="journal article" date="2021" name="Sci. Rep.">
        <title>The distribution of antibiotic resistance genes in chicken gut microbiota commensals.</title>
        <authorList>
            <person name="Juricova H."/>
            <person name="Matiasovicova J."/>
            <person name="Kubasova T."/>
            <person name="Cejkova D."/>
            <person name="Rychlik I."/>
        </authorList>
    </citation>
    <scope>NUCLEOTIDE SEQUENCE [LARGE SCALE GENOMIC DNA]</scope>
    <source>
        <strain evidence="3 4">An801</strain>
    </source>
</reference>
<keyword evidence="1" id="KW-0472">Membrane</keyword>
<feature type="transmembrane region" description="Helical" evidence="1">
    <location>
        <begin position="179"/>
        <end position="198"/>
    </location>
</feature>
<evidence type="ECO:0000256" key="1">
    <source>
        <dbReference type="SAM" id="Phobius"/>
    </source>
</evidence>
<feature type="transmembrane region" description="Helical" evidence="1">
    <location>
        <begin position="108"/>
        <end position="128"/>
    </location>
</feature>
<feature type="domain" description="Acyltransferase 3" evidence="2">
    <location>
        <begin position="13"/>
        <end position="316"/>
    </location>
</feature>
<proteinExistence type="predicted"/>
<accession>A0ABS2EWV2</accession>
<feature type="transmembrane region" description="Helical" evidence="1">
    <location>
        <begin position="210"/>
        <end position="227"/>
    </location>
</feature>
<organism evidence="3 4">
    <name type="scientific">Bacteroides mediterraneensis</name>
    <dbReference type="NCBI Taxonomy" id="1841856"/>
    <lineage>
        <taxon>Bacteria</taxon>
        <taxon>Pseudomonadati</taxon>
        <taxon>Bacteroidota</taxon>
        <taxon>Bacteroidia</taxon>
        <taxon>Bacteroidales</taxon>
        <taxon>Bacteroidaceae</taxon>
        <taxon>Bacteroides</taxon>
    </lineage>
</organism>
<keyword evidence="3" id="KW-0808">Transferase</keyword>
<evidence type="ECO:0000313" key="3">
    <source>
        <dbReference type="EMBL" id="MBM6759048.1"/>
    </source>
</evidence>
<keyword evidence="3" id="KW-0012">Acyltransferase</keyword>
<feature type="transmembrane region" description="Helical" evidence="1">
    <location>
        <begin position="233"/>
        <end position="255"/>
    </location>
</feature>
<gene>
    <name evidence="3" type="ORF">H6A31_10220</name>
</gene>
<keyword evidence="1" id="KW-0812">Transmembrane</keyword>
<feature type="transmembrane region" description="Helical" evidence="1">
    <location>
        <begin position="12"/>
        <end position="30"/>
    </location>
</feature>
<dbReference type="EMBL" id="JACJJW010000027">
    <property type="protein sequence ID" value="MBM6759048.1"/>
    <property type="molecule type" value="Genomic_DNA"/>
</dbReference>
<keyword evidence="4" id="KW-1185">Reference proteome</keyword>
<sequence length="328" mass="38244">MKGFTIRREAISSIYALKAICAAGVVYLHCWHSNEYIFLFSKLAVPIFFAISGYFLFDGESYFNDQKLFRTILKTTKLILFTNLLYLIYNCIIWLFTGVFPIKIDSPIFFLTWLFIGGNIAPPLWYLNAYVETLIALYIIIRIAKIGQLLPLIFLICYLGALILGRYSYLFHLFIPKDWIYTNFLFLGIPFVTIGMFIKKYEFLLQRINHILVPISLIGFILEIHLYKHIASYGGYGYIAISSVPLIIAILTLCLRYKNCLRDSNILVIIGKKYSLQIYILHFLFLQICLSLNKQHVKLSSFLIFILCYTMPIIITYTYKQLKINIHK</sequence>
<feature type="transmembrane region" description="Helical" evidence="1">
    <location>
        <begin position="299"/>
        <end position="319"/>
    </location>
</feature>
<dbReference type="Pfam" id="PF01757">
    <property type="entry name" value="Acyl_transf_3"/>
    <property type="match status" value="1"/>
</dbReference>
<dbReference type="Proteomes" id="UP000703295">
    <property type="component" value="Unassembled WGS sequence"/>
</dbReference>
<dbReference type="RefSeq" id="WP_204476219.1">
    <property type="nucleotide sequence ID" value="NZ_JACJJW010000027.1"/>
</dbReference>
<feature type="transmembrane region" description="Helical" evidence="1">
    <location>
        <begin position="78"/>
        <end position="102"/>
    </location>
</feature>
<dbReference type="GO" id="GO:0016746">
    <property type="term" value="F:acyltransferase activity"/>
    <property type="evidence" value="ECO:0007669"/>
    <property type="project" value="UniProtKB-KW"/>
</dbReference>
<protein>
    <submittedName>
        <fullName evidence="3">Acyltransferase</fullName>
    </submittedName>
</protein>
<feature type="transmembrane region" description="Helical" evidence="1">
    <location>
        <begin position="149"/>
        <end position="167"/>
    </location>
</feature>
<name>A0ABS2EWV2_9BACE</name>
<evidence type="ECO:0000313" key="4">
    <source>
        <dbReference type="Proteomes" id="UP000703295"/>
    </source>
</evidence>
<feature type="transmembrane region" description="Helical" evidence="1">
    <location>
        <begin position="36"/>
        <end position="57"/>
    </location>
</feature>
<evidence type="ECO:0000259" key="2">
    <source>
        <dbReference type="Pfam" id="PF01757"/>
    </source>
</evidence>
<keyword evidence="1" id="KW-1133">Transmembrane helix</keyword>
<dbReference type="InterPro" id="IPR002656">
    <property type="entry name" value="Acyl_transf_3_dom"/>
</dbReference>
<comment type="caution">
    <text evidence="3">The sequence shown here is derived from an EMBL/GenBank/DDBJ whole genome shotgun (WGS) entry which is preliminary data.</text>
</comment>